<comment type="caution">
    <text evidence="8">The sequence shown here is derived from an EMBL/GenBank/DDBJ whole genome shotgun (WGS) entry which is preliminary data.</text>
</comment>
<keyword evidence="3" id="KW-1003">Cell membrane</keyword>
<keyword evidence="9" id="KW-1185">Reference proteome</keyword>
<comment type="similarity">
    <text evidence="2">Belongs to the UPF0719 family.</text>
</comment>
<evidence type="ECO:0000256" key="2">
    <source>
        <dbReference type="ARBA" id="ARBA00005779"/>
    </source>
</evidence>
<keyword evidence="4 7" id="KW-0812">Transmembrane</keyword>
<evidence type="ECO:0000313" key="9">
    <source>
        <dbReference type="Proteomes" id="UP000250006"/>
    </source>
</evidence>
<dbReference type="Pfam" id="PF03994">
    <property type="entry name" value="DUF350"/>
    <property type="match status" value="1"/>
</dbReference>
<evidence type="ECO:0000313" key="8">
    <source>
        <dbReference type="EMBL" id="SPT54158.1"/>
    </source>
</evidence>
<feature type="transmembrane region" description="Helical" evidence="7">
    <location>
        <begin position="58"/>
        <end position="79"/>
    </location>
</feature>
<keyword evidence="5 7" id="KW-1133">Transmembrane helix</keyword>
<dbReference type="InterPro" id="IPR007140">
    <property type="entry name" value="DUF350"/>
</dbReference>
<name>A0ABY1VQT1_9ACTO</name>
<keyword evidence="6 7" id="KW-0472">Membrane</keyword>
<proteinExistence type="inferred from homology"/>
<sequence>MNTLLLPTSLGAGLDGISLLATVVYALLGMVLLLFAVFASKVFRLDLRRELLEDQNPALGTAIGGMAIAIAIIIAATILG</sequence>
<evidence type="ECO:0000256" key="4">
    <source>
        <dbReference type="ARBA" id="ARBA00022692"/>
    </source>
</evidence>
<feature type="transmembrane region" description="Helical" evidence="7">
    <location>
        <begin position="16"/>
        <end position="38"/>
    </location>
</feature>
<evidence type="ECO:0000256" key="6">
    <source>
        <dbReference type="ARBA" id="ARBA00023136"/>
    </source>
</evidence>
<accession>A0ABY1VQT1</accession>
<gene>
    <name evidence="8" type="ORF">NCTC11535_01862</name>
</gene>
<dbReference type="EMBL" id="UAPQ01000009">
    <property type="protein sequence ID" value="SPT54158.1"/>
    <property type="molecule type" value="Genomic_DNA"/>
</dbReference>
<comment type="subcellular location">
    <subcellularLocation>
        <location evidence="1">Cell membrane</location>
        <topology evidence="1">Multi-pass membrane protein</topology>
    </subcellularLocation>
</comment>
<evidence type="ECO:0000256" key="1">
    <source>
        <dbReference type="ARBA" id="ARBA00004651"/>
    </source>
</evidence>
<dbReference type="Proteomes" id="UP000250006">
    <property type="component" value="Unassembled WGS sequence"/>
</dbReference>
<protein>
    <submittedName>
        <fullName evidence="8">Domain of Uncharacterized Function (DUF350)</fullName>
    </submittedName>
</protein>
<evidence type="ECO:0000256" key="7">
    <source>
        <dbReference type="SAM" id="Phobius"/>
    </source>
</evidence>
<evidence type="ECO:0000256" key="5">
    <source>
        <dbReference type="ARBA" id="ARBA00022989"/>
    </source>
</evidence>
<dbReference type="RefSeq" id="WP_111837053.1">
    <property type="nucleotide sequence ID" value="NZ_UAPQ01000009.1"/>
</dbReference>
<reference evidence="8 9" key="1">
    <citation type="submission" date="2018-06" db="EMBL/GenBank/DDBJ databases">
        <authorList>
            <consortium name="Pathogen Informatics"/>
            <person name="Doyle S."/>
        </authorList>
    </citation>
    <scope>NUCLEOTIDE SEQUENCE [LARGE SCALE GENOMIC DNA]</scope>
    <source>
        <strain evidence="8 9">NCTC11535</strain>
    </source>
</reference>
<evidence type="ECO:0000256" key="3">
    <source>
        <dbReference type="ARBA" id="ARBA00022475"/>
    </source>
</evidence>
<organism evidence="8 9">
    <name type="scientific">Actinomyces bovis</name>
    <dbReference type="NCBI Taxonomy" id="1658"/>
    <lineage>
        <taxon>Bacteria</taxon>
        <taxon>Bacillati</taxon>
        <taxon>Actinomycetota</taxon>
        <taxon>Actinomycetes</taxon>
        <taxon>Actinomycetales</taxon>
        <taxon>Actinomycetaceae</taxon>
        <taxon>Actinomyces</taxon>
    </lineage>
</organism>